<dbReference type="RefSeq" id="WP_091456362.1">
    <property type="nucleotide sequence ID" value="NZ_FMHU01000001.1"/>
</dbReference>
<dbReference type="GO" id="GO:0016746">
    <property type="term" value="F:acyltransferase activity"/>
    <property type="evidence" value="ECO:0007669"/>
    <property type="project" value="InterPro"/>
</dbReference>
<dbReference type="STRING" id="47866.GA0074694_2203"/>
<dbReference type="InterPro" id="IPR016039">
    <property type="entry name" value="Thiolase-like"/>
</dbReference>
<dbReference type="AlphaFoldDB" id="A0A1C6RLF2"/>
<organism evidence="1 2">
    <name type="scientific">Micromonospora inyonensis</name>
    <dbReference type="NCBI Taxonomy" id="47866"/>
    <lineage>
        <taxon>Bacteria</taxon>
        <taxon>Bacillati</taxon>
        <taxon>Actinomycetota</taxon>
        <taxon>Actinomycetes</taxon>
        <taxon>Micromonosporales</taxon>
        <taxon>Micromonosporaceae</taxon>
        <taxon>Micromonospora</taxon>
    </lineage>
</organism>
<dbReference type="Gene3D" id="3.40.47.10">
    <property type="match status" value="1"/>
</dbReference>
<gene>
    <name evidence="1" type="ORF">GA0074694_2203</name>
</gene>
<evidence type="ECO:0008006" key="3">
    <source>
        <dbReference type="Google" id="ProtNLM"/>
    </source>
</evidence>
<sequence>MTFSGPPIRLAGVGAVSWDLTPYRDARRRGAEGWPAQPAFTREVAQRLSDAVGAALAPRAPDEGQPLAVPPEGRVANDATEIVTGTCYGMAHVAEVMHEQLAEAGPRWLDPESFAYYSPHAPTSLAAKTHGLSGAGSTLLGLDAGGQALAHALRRLSSGRTSRCLVTAYDAVTGFAAAALAALGVAADDSTGEAVALLLDSGAEASGPTIRLARRLANLDAVRQFADATTRPLSRVQTATEPDDDLLAAFGDVEVVATNAVTPVTAPLRAVAAAVGTAPSGAVLALSRSQASGWTAVLLA</sequence>
<evidence type="ECO:0000313" key="2">
    <source>
        <dbReference type="Proteomes" id="UP000198906"/>
    </source>
</evidence>
<accession>A0A1C6RLF2</accession>
<dbReference type="Proteomes" id="UP000198906">
    <property type="component" value="Unassembled WGS sequence"/>
</dbReference>
<evidence type="ECO:0000313" key="1">
    <source>
        <dbReference type="EMBL" id="SCL18001.1"/>
    </source>
</evidence>
<keyword evidence="2" id="KW-1185">Reference proteome</keyword>
<dbReference type="EMBL" id="FMHU01000001">
    <property type="protein sequence ID" value="SCL18001.1"/>
    <property type="molecule type" value="Genomic_DNA"/>
</dbReference>
<reference evidence="2" key="1">
    <citation type="submission" date="2016-06" db="EMBL/GenBank/DDBJ databases">
        <authorList>
            <person name="Varghese N."/>
        </authorList>
    </citation>
    <scope>NUCLEOTIDE SEQUENCE [LARGE SCALE GENOMIC DNA]</scope>
    <source>
        <strain evidence="2">DSM 46123</strain>
    </source>
</reference>
<protein>
    <recommendedName>
        <fullName evidence="3">Beta-ketoacyl synthase, N-terminal domain</fullName>
    </recommendedName>
</protein>
<proteinExistence type="predicted"/>
<dbReference type="SUPFAM" id="SSF53901">
    <property type="entry name" value="Thiolase-like"/>
    <property type="match status" value="1"/>
</dbReference>
<name>A0A1C6RLF2_9ACTN</name>